<evidence type="ECO:0000259" key="2">
    <source>
        <dbReference type="Pfam" id="PF20434"/>
    </source>
</evidence>
<dbReference type="Proteomes" id="UP000672602">
    <property type="component" value="Unassembled WGS sequence"/>
</dbReference>
<comment type="caution">
    <text evidence="3">The sequence shown here is derived from an EMBL/GenBank/DDBJ whole genome shotgun (WGS) entry which is preliminary data.</text>
</comment>
<protein>
    <submittedName>
        <fullName evidence="3">Alpha/beta hydrolase</fullName>
    </submittedName>
</protein>
<accession>A0A8J7S4B8</accession>
<evidence type="ECO:0000313" key="3">
    <source>
        <dbReference type="EMBL" id="MBP5855412.1"/>
    </source>
</evidence>
<organism evidence="3 4">
    <name type="scientific">Marivibrio halodurans</name>
    <dbReference type="NCBI Taxonomy" id="2039722"/>
    <lineage>
        <taxon>Bacteria</taxon>
        <taxon>Pseudomonadati</taxon>
        <taxon>Pseudomonadota</taxon>
        <taxon>Alphaproteobacteria</taxon>
        <taxon>Rhodospirillales</taxon>
        <taxon>Rhodospirillaceae</taxon>
        <taxon>Marivibrio</taxon>
    </lineage>
</organism>
<dbReference type="PANTHER" id="PTHR48081">
    <property type="entry name" value="AB HYDROLASE SUPERFAMILY PROTEIN C4A8.06C"/>
    <property type="match status" value="1"/>
</dbReference>
<dbReference type="PANTHER" id="PTHR48081:SF33">
    <property type="entry name" value="KYNURENINE FORMAMIDASE"/>
    <property type="match status" value="1"/>
</dbReference>
<sequence length="409" mass="43311">MKLDYADSPLVPPAAPDGARAVHIGPLAADDGGMLAGRFLGAMTMLGRALAAEKAGPPHLVALTIRTGDAQALLDADRWELELLYREALGGNFCQIAVVSDPDFDLAVEAHAIVPVPPAGPIHADMDAATLNYEYSARAQVPGHMAHFHAWRTEGAAYRAAHLTAELPYGEGPGQAIDLYMPEGGEGAPPLHIFIHGGYWQALDKSDHGHLLAAMGAAGHAVAVINYDLLPKPGLTIDDLAEQCRRAVEALWRAAPLYGYDRARITISGHSAGGHLGAELAATDWPARDTDMPADLVKGAILVSGLYDLEPLRLTGVNKAVGMDEATAVRRSPIHMKPAHPLPVVVAVGGAESSEFHRQSRAFAEVWAHRGARTEFLALDGLNHFTVLEAFGDPSSALGARALRLMATL</sequence>
<dbReference type="EMBL" id="JAGMWN010000001">
    <property type="protein sequence ID" value="MBP5855412.1"/>
    <property type="molecule type" value="Genomic_DNA"/>
</dbReference>
<reference evidence="3" key="1">
    <citation type="submission" date="2021-04" db="EMBL/GenBank/DDBJ databases">
        <authorList>
            <person name="Zhang D.-C."/>
        </authorList>
    </citation>
    <scope>NUCLEOTIDE SEQUENCE</scope>
    <source>
        <strain evidence="3">CGMCC 1.15697</strain>
    </source>
</reference>
<dbReference type="Pfam" id="PF20434">
    <property type="entry name" value="BD-FAE"/>
    <property type="match status" value="1"/>
</dbReference>
<keyword evidence="4" id="KW-1185">Reference proteome</keyword>
<dbReference type="SUPFAM" id="SSF53474">
    <property type="entry name" value="alpha/beta-Hydrolases"/>
    <property type="match status" value="1"/>
</dbReference>
<keyword evidence="1 3" id="KW-0378">Hydrolase</keyword>
<dbReference type="AlphaFoldDB" id="A0A8J7S4B8"/>
<feature type="domain" description="BD-FAE-like" evidence="2">
    <location>
        <begin position="177"/>
        <end position="283"/>
    </location>
</feature>
<dbReference type="InterPro" id="IPR029058">
    <property type="entry name" value="AB_hydrolase_fold"/>
</dbReference>
<dbReference type="InterPro" id="IPR050300">
    <property type="entry name" value="GDXG_lipolytic_enzyme"/>
</dbReference>
<evidence type="ECO:0000313" key="4">
    <source>
        <dbReference type="Proteomes" id="UP000672602"/>
    </source>
</evidence>
<name>A0A8J7S4B8_9PROT</name>
<proteinExistence type="predicted"/>
<dbReference type="RefSeq" id="WP_210680005.1">
    <property type="nucleotide sequence ID" value="NZ_JAGMWN010000001.1"/>
</dbReference>
<evidence type="ECO:0000256" key="1">
    <source>
        <dbReference type="ARBA" id="ARBA00022801"/>
    </source>
</evidence>
<gene>
    <name evidence="3" type="ORF">KAJ83_00190</name>
</gene>
<dbReference type="InterPro" id="IPR049492">
    <property type="entry name" value="BD-FAE-like_dom"/>
</dbReference>
<dbReference type="GO" id="GO:0016787">
    <property type="term" value="F:hydrolase activity"/>
    <property type="evidence" value="ECO:0007669"/>
    <property type="project" value="UniProtKB-KW"/>
</dbReference>
<dbReference type="Gene3D" id="3.40.50.1820">
    <property type="entry name" value="alpha/beta hydrolase"/>
    <property type="match status" value="1"/>
</dbReference>